<dbReference type="SMART" id="SM00966">
    <property type="entry name" value="SpoVT_AbrB"/>
    <property type="match status" value="1"/>
</dbReference>
<dbReference type="PATRIC" id="fig|1127483.3.peg.8159"/>
<evidence type="ECO:0000259" key="1">
    <source>
        <dbReference type="SMART" id="SM00966"/>
    </source>
</evidence>
<sequence length="84" mass="9644">MPWEQQIVQVSKWGNSLAIRLPASVVDALELREGDDIEVVIADDRVFQVRKKPGSADHLAKLRRFRGRLPADFNFDRDDINDRA</sequence>
<organism evidence="2 3">
    <name type="scientific">Cupriavidus basilensis OR16</name>
    <dbReference type="NCBI Taxonomy" id="1127483"/>
    <lineage>
        <taxon>Bacteria</taxon>
        <taxon>Pseudomonadati</taxon>
        <taxon>Pseudomonadota</taxon>
        <taxon>Betaproteobacteria</taxon>
        <taxon>Burkholderiales</taxon>
        <taxon>Burkholderiaceae</taxon>
        <taxon>Cupriavidus</taxon>
    </lineage>
</organism>
<proteinExistence type="predicted"/>
<dbReference type="EMBL" id="AHJE01000193">
    <property type="protein sequence ID" value="EHP37750.1"/>
    <property type="molecule type" value="Genomic_DNA"/>
</dbReference>
<feature type="domain" description="SpoVT-AbrB" evidence="1">
    <location>
        <begin position="11"/>
        <end position="57"/>
    </location>
</feature>
<dbReference type="Gene3D" id="2.10.260.10">
    <property type="match status" value="1"/>
</dbReference>
<dbReference type="Pfam" id="PF04014">
    <property type="entry name" value="MazE_antitoxin"/>
    <property type="match status" value="1"/>
</dbReference>
<dbReference type="Proteomes" id="UP000005808">
    <property type="component" value="Unassembled WGS sequence"/>
</dbReference>
<dbReference type="GO" id="GO:0003677">
    <property type="term" value="F:DNA binding"/>
    <property type="evidence" value="ECO:0007669"/>
    <property type="project" value="InterPro"/>
</dbReference>
<dbReference type="InterPro" id="IPR007159">
    <property type="entry name" value="SpoVT-AbrB_dom"/>
</dbReference>
<gene>
    <name evidence="2" type="ORF">OR16_41089</name>
</gene>
<dbReference type="AlphaFoldDB" id="H1SI99"/>
<protein>
    <submittedName>
        <fullName evidence="2">Transcriptional regulator/antitoxin, MazE</fullName>
    </submittedName>
</protein>
<dbReference type="InterPro" id="IPR037914">
    <property type="entry name" value="SpoVT-AbrB_sf"/>
</dbReference>
<reference evidence="2 3" key="1">
    <citation type="journal article" date="2012" name="J. Bacteriol.">
        <title>De Novo Genome Project of Cupriavidus basilensis OR16.</title>
        <authorList>
            <person name="Cserhati M."/>
            <person name="Kriszt B."/>
            <person name="Szoboszlay S."/>
            <person name="Toth A."/>
            <person name="Szabo I."/>
            <person name="Tancsics A."/>
            <person name="Nagy I."/>
            <person name="Horvath B."/>
            <person name="Nagy I."/>
            <person name="Kukolya J."/>
        </authorList>
    </citation>
    <scope>NUCLEOTIDE SEQUENCE [LARGE SCALE GENOMIC DNA]</scope>
    <source>
        <strain evidence="2 3">OR16</strain>
    </source>
</reference>
<comment type="caution">
    <text evidence="2">The sequence shown here is derived from an EMBL/GenBank/DDBJ whole genome shotgun (WGS) entry which is preliminary data.</text>
</comment>
<accession>H1SI99</accession>
<evidence type="ECO:0000313" key="2">
    <source>
        <dbReference type="EMBL" id="EHP37750.1"/>
    </source>
</evidence>
<name>H1SI99_9BURK</name>
<evidence type="ECO:0000313" key="3">
    <source>
        <dbReference type="Proteomes" id="UP000005808"/>
    </source>
</evidence>
<dbReference type="SUPFAM" id="SSF89447">
    <property type="entry name" value="AbrB/MazE/MraZ-like"/>
    <property type="match status" value="1"/>
</dbReference>